<name>A0ABN2Y301_9ACTN</name>
<feature type="compositionally biased region" description="Polar residues" evidence="1">
    <location>
        <begin position="175"/>
        <end position="193"/>
    </location>
</feature>
<sequence>MGQSTEELSNDIAGTRQNLASDLDALQDRVSPQAIMDRRKAAVRGRVSSVKEKVMGSGHTVSTTSSSASSSASSTVSGTVGDTAAAVGHQVQGSPLGAGLVAFGAGLVVAGLFPATRMESNVAQKATDLAQEHGQPLKDEAASAAREMGDHLKEAGTKAADEVKATAQDSAGRVQEQSPVGGNGSDSGNNPTY</sequence>
<organism evidence="2 3">
    <name type="scientific">Nocardioides bigeumensis</name>
    <dbReference type="NCBI Taxonomy" id="433657"/>
    <lineage>
        <taxon>Bacteria</taxon>
        <taxon>Bacillati</taxon>
        <taxon>Actinomycetota</taxon>
        <taxon>Actinomycetes</taxon>
        <taxon>Propionibacteriales</taxon>
        <taxon>Nocardioidaceae</taxon>
        <taxon>Nocardioides</taxon>
    </lineage>
</organism>
<dbReference type="InterPro" id="IPR022062">
    <property type="entry name" value="DUF3618"/>
</dbReference>
<evidence type="ECO:0000256" key="1">
    <source>
        <dbReference type="SAM" id="MobiDB-lite"/>
    </source>
</evidence>
<protein>
    <recommendedName>
        <fullName evidence="4">DUF3618 domain-containing protein</fullName>
    </recommendedName>
</protein>
<dbReference type="Pfam" id="PF12277">
    <property type="entry name" value="DUF3618"/>
    <property type="match status" value="1"/>
</dbReference>
<accession>A0ABN2Y301</accession>
<dbReference type="Proteomes" id="UP001500575">
    <property type="component" value="Unassembled WGS sequence"/>
</dbReference>
<feature type="region of interest" description="Disordered" evidence="1">
    <location>
        <begin position="125"/>
        <end position="193"/>
    </location>
</feature>
<evidence type="ECO:0008006" key="4">
    <source>
        <dbReference type="Google" id="ProtNLM"/>
    </source>
</evidence>
<feature type="compositionally biased region" description="Low complexity" evidence="1">
    <location>
        <begin position="57"/>
        <end position="76"/>
    </location>
</feature>
<feature type="region of interest" description="Disordered" evidence="1">
    <location>
        <begin position="23"/>
        <end position="76"/>
    </location>
</feature>
<dbReference type="EMBL" id="BAAAQQ010000007">
    <property type="protein sequence ID" value="GAA2121408.1"/>
    <property type="molecule type" value="Genomic_DNA"/>
</dbReference>
<reference evidence="2 3" key="1">
    <citation type="journal article" date="2019" name="Int. J. Syst. Evol. Microbiol.">
        <title>The Global Catalogue of Microorganisms (GCM) 10K type strain sequencing project: providing services to taxonomists for standard genome sequencing and annotation.</title>
        <authorList>
            <consortium name="The Broad Institute Genomics Platform"/>
            <consortium name="The Broad Institute Genome Sequencing Center for Infectious Disease"/>
            <person name="Wu L."/>
            <person name="Ma J."/>
        </authorList>
    </citation>
    <scope>NUCLEOTIDE SEQUENCE [LARGE SCALE GENOMIC DNA]</scope>
    <source>
        <strain evidence="2 3">JCM 16021</strain>
    </source>
</reference>
<comment type="caution">
    <text evidence="2">The sequence shown here is derived from an EMBL/GenBank/DDBJ whole genome shotgun (WGS) entry which is preliminary data.</text>
</comment>
<feature type="compositionally biased region" description="Basic and acidic residues" evidence="1">
    <location>
        <begin position="135"/>
        <end position="164"/>
    </location>
</feature>
<dbReference type="RefSeq" id="WP_344303119.1">
    <property type="nucleotide sequence ID" value="NZ_BAAAQQ010000007.1"/>
</dbReference>
<evidence type="ECO:0000313" key="2">
    <source>
        <dbReference type="EMBL" id="GAA2121408.1"/>
    </source>
</evidence>
<gene>
    <name evidence="2" type="ORF">GCM10009843_15610</name>
</gene>
<proteinExistence type="predicted"/>
<keyword evidence="3" id="KW-1185">Reference proteome</keyword>
<evidence type="ECO:0000313" key="3">
    <source>
        <dbReference type="Proteomes" id="UP001500575"/>
    </source>
</evidence>